<proteinExistence type="predicted"/>
<dbReference type="EMBL" id="SWBO01000007">
    <property type="protein sequence ID" value="TKB99365.1"/>
    <property type="molecule type" value="Genomic_DNA"/>
</dbReference>
<dbReference type="InterPro" id="IPR008979">
    <property type="entry name" value="Galactose-bd-like_sf"/>
</dbReference>
<evidence type="ECO:0000256" key="1">
    <source>
        <dbReference type="SAM" id="Phobius"/>
    </source>
</evidence>
<keyword evidence="1" id="KW-0472">Membrane</keyword>
<keyword evidence="1" id="KW-0812">Transmembrane</keyword>
<feature type="chain" id="PRO_5020529739" evidence="2">
    <location>
        <begin position="23"/>
        <end position="411"/>
    </location>
</feature>
<gene>
    <name evidence="3" type="ORF">FA045_12815</name>
</gene>
<sequence length="411" mass="47234">MMIKLKFKILTLLICCALGLQAQTNAYRYMRDLKGINTTWHSLTIHNQVFKNTKSGLADLRIYGFKGKDTVEVPYILEQSADQVTDRETDFNIINQSSNADGFFYTFQAANSASINQIKLSFKQTNFDWKTKLEGSNDNKQWFTILKDYRILSIKNNNTDYQFTQLDFTTAKYTYFRLAIKANEQPQLTAAKILKTDTLKGVYQNVAYKGYQLVNDAKTKQTMINVDLVNPTHLSYLKINAQSDFDFYRTLKIEYATDSFKTDKGIQYNYAQLYDGTISSLETPEFNFASNFVGRVKITIENNDNKPLRISSLLLKGPVYELIGRFDDPSFNYALFYGNKDANPPVYELKTFENKIPMQINQLTVGNEQNNPGFKVEAKKAPLFENKAWLWALMAVIIGLLGFFAFKMLKS</sequence>
<dbReference type="SUPFAM" id="SSF49785">
    <property type="entry name" value="Galactose-binding domain-like"/>
    <property type="match status" value="1"/>
</dbReference>
<feature type="transmembrane region" description="Helical" evidence="1">
    <location>
        <begin position="388"/>
        <end position="406"/>
    </location>
</feature>
<evidence type="ECO:0000313" key="4">
    <source>
        <dbReference type="Proteomes" id="UP000310477"/>
    </source>
</evidence>
<evidence type="ECO:0000313" key="3">
    <source>
        <dbReference type="EMBL" id="TKB99365.1"/>
    </source>
</evidence>
<dbReference type="Gene3D" id="2.60.120.260">
    <property type="entry name" value="Galactose-binding domain-like"/>
    <property type="match status" value="1"/>
</dbReference>
<keyword evidence="4" id="KW-1185">Reference proteome</keyword>
<dbReference type="OrthoDB" id="994644at2"/>
<feature type="signal peptide" evidence="2">
    <location>
        <begin position="1"/>
        <end position="22"/>
    </location>
</feature>
<protein>
    <submittedName>
        <fullName evidence="3">DUF3999 domain-containing protein</fullName>
    </submittedName>
</protein>
<name>A0A4U1C2T4_9SPHI</name>
<evidence type="ECO:0000256" key="2">
    <source>
        <dbReference type="SAM" id="SignalP"/>
    </source>
</evidence>
<accession>A0A4U1C2T4</accession>
<keyword evidence="2" id="KW-0732">Signal</keyword>
<reference evidence="3 4" key="1">
    <citation type="submission" date="2019-04" db="EMBL/GenBank/DDBJ databases">
        <title>Pedobacter sp. AR-2-6 sp. nov., isolated from Arctic soil.</title>
        <authorList>
            <person name="Dahal R.H."/>
            <person name="Kim D.-U."/>
        </authorList>
    </citation>
    <scope>NUCLEOTIDE SEQUENCE [LARGE SCALE GENOMIC DNA]</scope>
    <source>
        <strain evidence="3 4">AR-2-6</strain>
    </source>
</reference>
<keyword evidence="1" id="KW-1133">Transmembrane helix</keyword>
<dbReference type="AlphaFoldDB" id="A0A4U1C2T4"/>
<dbReference type="InterPro" id="IPR025060">
    <property type="entry name" value="DUF3999"/>
</dbReference>
<dbReference type="RefSeq" id="WP_136877485.1">
    <property type="nucleotide sequence ID" value="NZ_SWBO01000007.1"/>
</dbReference>
<dbReference type="Proteomes" id="UP000310477">
    <property type="component" value="Unassembled WGS sequence"/>
</dbReference>
<comment type="caution">
    <text evidence="3">The sequence shown here is derived from an EMBL/GenBank/DDBJ whole genome shotgun (WGS) entry which is preliminary data.</text>
</comment>
<organism evidence="3 4">
    <name type="scientific">Pedobacter cryotolerans</name>
    <dbReference type="NCBI Taxonomy" id="2571270"/>
    <lineage>
        <taxon>Bacteria</taxon>
        <taxon>Pseudomonadati</taxon>
        <taxon>Bacteroidota</taxon>
        <taxon>Sphingobacteriia</taxon>
        <taxon>Sphingobacteriales</taxon>
        <taxon>Sphingobacteriaceae</taxon>
        <taxon>Pedobacter</taxon>
    </lineage>
</organism>
<dbReference type="Pfam" id="PF13163">
    <property type="entry name" value="DUF3999"/>
    <property type="match status" value="1"/>
</dbReference>